<feature type="signal peptide" evidence="2">
    <location>
        <begin position="1"/>
        <end position="26"/>
    </location>
</feature>
<reference evidence="3" key="1">
    <citation type="submission" date="2021-05" db="EMBL/GenBank/DDBJ databases">
        <authorList>
            <person name="Sun Q."/>
            <person name="Inoue M."/>
        </authorList>
    </citation>
    <scope>NUCLEOTIDE SEQUENCE</scope>
    <source>
        <strain evidence="3">VKM B-3255</strain>
    </source>
</reference>
<name>A0ABS5RBH6_9HYPH</name>
<dbReference type="InterPro" id="IPR011050">
    <property type="entry name" value="Pectin_lyase_fold/virulence"/>
</dbReference>
<dbReference type="RefSeq" id="WP_213756649.1">
    <property type="nucleotide sequence ID" value="NZ_JAHCQH010000021.1"/>
</dbReference>
<evidence type="ECO:0000256" key="1">
    <source>
        <dbReference type="ARBA" id="ARBA00022729"/>
    </source>
</evidence>
<dbReference type="Gene3D" id="2.160.20.20">
    <property type="match status" value="1"/>
</dbReference>
<dbReference type="InterPro" id="IPR030895">
    <property type="entry name" value="T5SS_PEPC_rpt"/>
</dbReference>
<feature type="chain" id="PRO_5046347170" evidence="2">
    <location>
        <begin position="27"/>
        <end position="991"/>
    </location>
</feature>
<gene>
    <name evidence="3" type="ORF">KIP89_16285</name>
</gene>
<dbReference type="InterPro" id="IPR013425">
    <property type="entry name" value="Autotrns_rpt"/>
</dbReference>
<organism evidence="3 4">
    <name type="scientific">Ancylobacter radicis</name>
    <dbReference type="NCBI Taxonomy" id="2836179"/>
    <lineage>
        <taxon>Bacteria</taxon>
        <taxon>Pseudomonadati</taxon>
        <taxon>Pseudomonadota</taxon>
        <taxon>Alphaproteobacteria</taxon>
        <taxon>Hyphomicrobiales</taxon>
        <taxon>Xanthobacteraceae</taxon>
        <taxon>Ancylobacter</taxon>
    </lineage>
</organism>
<keyword evidence="4" id="KW-1185">Reference proteome</keyword>
<dbReference type="SUPFAM" id="SSF51126">
    <property type="entry name" value="Pectin lyase-like"/>
    <property type="match status" value="1"/>
</dbReference>
<dbReference type="EMBL" id="JAHCQH010000021">
    <property type="protein sequence ID" value="MBS9478670.1"/>
    <property type="molecule type" value="Genomic_DNA"/>
</dbReference>
<dbReference type="Proteomes" id="UP001166585">
    <property type="component" value="Unassembled WGS sequence"/>
</dbReference>
<comment type="caution">
    <text evidence="3">The sequence shown here is derived from an EMBL/GenBank/DDBJ whole genome shotgun (WGS) entry which is preliminary data.</text>
</comment>
<evidence type="ECO:0000313" key="4">
    <source>
        <dbReference type="Proteomes" id="UP001166585"/>
    </source>
</evidence>
<feature type="non-terminal residue" evidence="3">
    <location>
        <position position="991"/>
    </location>
</feature>
<evidence type="ECO:0000313" key="3">
    <source>
        <dbReference type="EMBL" id="MBS9478670.1"/>
    </source>
</evidence>
<accession>A0ABS5RBH6</accession>
<dbReference type="Pfam" id="PF12951">
    <property type="entry name" value="PATR"/>
    <property type="match status" value="2"/>
</dbReference>
<dbReference type="NCBIfam" id="TIGR04393">
    <property type="entry name" value="rpt_T5SS_PEPC"/>
    <property type="match status" value="9"/>
</dbReference>
<proteinExistence type="predicted"/>
<protein>
    <submittedName>
        <fullName evidence="3">Autotransporter-associated beta strand repeat-containing protein</fullName>
    </submittedName>
</protein>
<keyword evidence="1 2" id="KW-0732">Signal</keyword>
<dbReference type="InterPro" id="IPR012332">
    <property type="entry name" value="Autotransporter_pectin_lyase_C"/>
</dbReference>
<sequence length="991" mass="95934">MSKVAHAAFAASLLLFSNATVSTAFADSVSWEGGTSSDWFTDSNWVWDGHVPDADDTAQINGTSPNSPIISSTGAAAGSLFVGVTSTTGTLTIDGTGTTATLATTTTSVAYAAGSLGSLLVTGSQASWTNSGAAYIGNEGAGTLTITGDGAQATIQDTLYIGAGGGAGAGTVTLEDSGALDVTNTLFVGYALSSATSELNVTSGTVTSGTAIIADGVGSKGAASLTSADSTWTNTGLMTVGGGGVGSLTISGGGTVETGSAGVGNLVGADGSSVEVSGTDSTWTVTGDLFIGNFGDATLTIEDAGKVTSALSIIARLDGSTSSATVTGTGSLWEAGDLRVGGFDGATSDLGGDGTLTIEDGGKVSTSGVSAGDVGGASATISVTDSGSLLESTGRIFIGRAGTGEITVSNGGDVTSVGANFANEATSTATVTITGTGSSWTSTANIYAGNFGDATLSVLLGASLSGVDGYVGTELGSVSSATIDGAGSVWTNSGDFFVGHSAGSVGTVTISDGGKITDVQGLLGDLEGSSGTMTVTGANSRWENTSDLNVGRFGTGNLTISDGGVVISNRSYLGNEESGSGEVLVTGAGSNWTTTTGRLFVGTDGDGELTLTDSGSVTTREVVIAYGANSTGTLNIGAAQGATAALAGTIDAPSVVFGDGTGRLVFNFSNASYTFSSTISGNGALYLAGNTLTLTGANSFSGGVTVAAGTLIGSTASLGTGNIVNNGTVEFAQTTTGTYAGSITGSGALVKTGAGTLILTGDSTYTGGTTISAGTLQIGNGGTTGSVIGSIVNNAALVFYRSGTYDFPGTITGSGSVTILGGTVNFTGSGGYDGPIAVEEASLVLAAGSTTGSSFTVESGGTIGGTGTIGGLTVLSGGTVSPGYSPGTVTVAGNVSFAAGSTYTVEVWADGTHDLISATGTATLSGGTVAVLAQAGYANPLATYTILTAQGGVTGSFATVTTNYAYLLPSLSYDASNVYLTLARNDVRFAS</sequence>
<dbReference type="NCBIfam" id="TIGR02601">
    <property type="entry name" value="autotrns_rpt"/>
    <property type="match status" value="2"/>
</dbReference>
<evidence type="ECO:0000256" key="2">
    <source>
        <dbReference type="SAM" id="SignalP"/>
    </source>
</evidence>